<sequence>MCISLGVRVLSVCRQSTQYQTRHLLRSEHHLAPPPPPLKYVPTSRLPVSPSPPAPSVCRGSLQCPPVLGPSVQQLSLAAMPQPLSSKENSLFRQVIRNYEEKQYKRGLKAAEQILKKNPKHGDTLAMKGLIINSLGKTDEAFALAKEALTADMKSHICWHVYGILYRHQKNFEEAIKAYKFALKLEPGSPQIQRDLAFLQIQMRDYQGYVQSRTAMLQSKSQLRQNWTALAVAHHLAGDLVQAEKVLTTYEESLKAPPSHADLENSEALLYKNSIIAETGDYQRALDHLQSIAKHNLDRLAVLELRAEYLAKLGKKDEAIKAYRALLDRNSEHPEYYNKLADVMGLGDSDTNARKAIYDEYAQKNPRCDAAKRLPLDFLTGAGRKVADYPTGNDFHDAAKIYLKLMLDKGVPSTFANLKHLYSDPFKKETLQSLAHDYVETAESPAGGGSSDGDLKGKPAGLYYLAQHYNYHLSRDLAKALDFVDKGLVIVPENVEFHMTKARIWKHRGNTRKAAEIMDQARNLDLKDRYINTKAAKYQLRNNETAKALKTMSLFTRNDNANGPLAELIDMQSIWYLTEDGEASVRNGLIGLALKRFHAVYNIFDVWQEDQFDFHSFSLRKGQIRAYVDMIRWEDKLREHPFYTRAALGAIAAYLGIYDSKLAMDEVNGSANGNAEDEAEKKRALKKAKKEAQKAEREAAEQAAKQDPNKPKTSITENVKKDDDPIGLKLASTDQPLVEATKFLLPILQFSPKSIDGQVAGFEVYIRREKYLLALSCLNAAIAIDPTNPVVHEQAVRFRKALTSVAASLPAKVAEVINSEFTAIDASTDLKKYNAGFLEKHKDSAAHVVSTIKIRKLLGEDQKTCEKALFGILDMKSDDWEPAAEALGLFYQWRSSEADAFRKAAEEKWPEVTLFKPPPPPPSTS</sequence>
<evidence type="ECO:0000256" key="1">
    <source>
        <dbReference type="ARBA" id="ARBA00022737"/>
    </source>
</evidence>
<dbReference type="AlphaFoldDB" id="A0AAN7V457"/>
<gene>
    <name evidence="5" type="ORF">RRF57_011011</name>
</gene>
<dbReference type="SUPFAM" id="SSF48452">
    <property type="entry name" value="TPR-like"/>
    <property type="match status" value="1"/>
</dbReference>
<comment type="caution">
    <text evidence="5">The sequence shown here is derived from an EMBL/GenBank/DDBJ whole genome shotgun (WGS) entry which is preliminary data.</text>
</comment>
<dbReference type="PANTHER" id="PTHR22767">
    <property type="entry name" value="N-TERMINAL ACETYLTRANSFERASE-RELATED"/>
    <property type="match status" value="1"/>
</dbReference>
<dbReference type="Gene3D" id="1.25.40.1040">
    <property type="match status" value="1"/>
</dbReference>
<evidence type="ECO:0000313" key="6">
    <source>
        <dbReference type="Proteomes" id="UP001305414"/>
    </source>
</evidence>
<accession>A0AAN7V457</accession>
<keyword evidence="6" id="KW-1185">Reference proteome</keyword>
<feature type="repeat" description="TPR" evidence="3">
    <location>
        <begin position="156"/>
        <end position="189"/>
    </location>
</feature>
<dbReference type="SMART" id="SM00028">
    <property type="entry name" value="TPR"/>
    <property type="match status" value="6"/>
</dbReference>
<dbReference type="PROSITE" id="PS50005">
    <property type="entry name" value="TPR"/>
    <property type="match status" value="1"/>
</dbReference>
<evidence type="ECO:0000256" key="3">
    <source>
        <dbReference type="PROSITE-ProRule" id="PRU00339"/>
    </source>
</evidence>
<dbReference type="InterPro" id="IPR011990">
    <property type="entry name" value="TPR-like_helical_dom_sf"/>
</dbReference>
<keyword evidence="1" id="KW-0677">Repeat</keyword>
<dbReference type="Proteomes" id="UP001305414">
    <property type="component" value="Unassembled WGS sequence"/>
</dbReference>
<dbReference type="Gene3D" id="1.25.40.1010">
    <property type="match status" value="1"/>
</dbReference>
<dbReference type="FunFam" id="1.25.40.1010:FF:000002">
    <property type="entry name" value="N-terminal acetyltransferase catalytic subunit (NAT1)"/>
    <property type="match status" value="1"/>
</dbReference>
<dbReference type="PIRSF" id="PIRSF000422">
    <property type="entry name" value="N-terminal-AcTrfase-A_aux_su"/>
    <property type="match status" value="1"/>
</dbReference>
<dbReference type="Pfam" id="PF12569">
    <property type="entry name" value="NatA_aux_su"/>
    <property type="match status" value="1"/>
</dbReference>
<reference evidence="5 6" key="1">
    <citation type="submission" date="2023-10" db="EMBL/GenBank/DDBJ databases">
        <title>Draft genome sequence of Xylaria bambusicola isolate GMP-LS, the root and basal stem rot pathogen of sugarcane in Indonesia.</title>
        <authorList>
            <person name="Selvaraj P."/>
            <person name="Muralishankar V."/>
            <person name="Muruganantham S."/>
            <person name="Sp S."/>
            <person name="Haryani S."/>
            <person name="Lau K.J.X."/>
            <person name="Naqvi N.I."/>
        </authorList>
    </citation>
    <scope>NUCLEOTIDE SEQUENCE [LARGE SCALE GENOMIC DNA]</scope>
    <source>
        <strain evidence="5">GMP-LS</strain>
    </source>
</reference>
<evidence type="ECO:0000256" key="2">
    <source>
        <dbReference type="ARBA" id="ARBA00022803"/>
    </source>
</evidence>
<dbReference type="InterPro" id="IPR021183">
    <property type="entry name" value="NatA_aux_su"/>
</dbReference>
<feature type="compositionally biased region" description="Basic and acidic residues" evidence="4">
    <location>
        <begin position="690"/>
        <end position="700"/>
    </location>
</feature>
<organism evidence="5 6">
    <name type="scientific">Xylaria bambusicola</name>
    <dbReference type="NCBI Taxonomy" id="326684"/>
    <lineage>
        <taxon>Eukaryota</taxon>
        <taxon>Fungi</taxon>
        <taxon>Dikarya</taxon>
        <taxon>Ascomycota</taxon>
        <taxon>Pezizomycotina</taxon>
        <taxon>Sordariomycetes</taxon>
        <taxon>Xylariomycetidae</taxon>
        <taxon>Xylariales</taxon>
        <taxon>Xylariaceae</taxon>
        <taxon>Xylaria</taxon>
    </lineage>
</organism>
<dbReference type="PANTHER" id="PTHR22767:SF2">
    <property type="entry name" value="N(ALPHA)-ACETYLTRANSFERASE 15_16, ISOFORM A"/>
    <property type="match status" value="1"/>
</dbReference>
<evidence type="ECO:0000313" key="5">
    <source>
        <dbReference type="EMBL" id="KAK5635299.1"/>
    </source>
</evidence>
<keyword evidence="2 3" id="KW-0802">TPR repeat</keyword>
<name>A0AAN7V457_9PEZI</name>
<feature type="region of interest" description="Disordered" evidence="4">
    <location>
        <begin position="687"/>
        <end position="720"/>
    </location>
</feature>
<protein>
    <submittedName>
        <fullName evidence="5">Uncharacterized protein</fullName>
    </submittedName>
</protein>
<dbReference type="Pfam" id="PF13181">
    <property type="entry name" value="TPR_8"/>
    <property type="match status" value="1"/>
</dbReference>
<evidence type="ECO:0000256" key="4">
    <source>
        <dbReference type="SAM" id="MobiDB-lite"/>
    </source>
</evidence>
<dbReference type="EMBL" id="JAWHQM010000051">
    <property type="protein sequence ID" value="KAK5635299.1"/>
    <property type="molecule type" value="Genomic_DNA"/>
</dbReference>
<dbReference type="Pfam" id="PF13432">
    <property type="entry name" value="TPR_16"/>
    <property type="match status" value="1"/>
</dbReference>
<dbReference type="FunFam" id="1.25.40.1040:FF:000003">
    <property type="entry name" value="N-terminal acetyltransferase A, auxiliary subunit"/>
    <property type="match status" value="1"/>
</dbReference>
<proteinExistence type="predicted"/>
<dbReference type="GO" id="GO:0031415">
    <property type="term" value="C:NatA complex"/>
    <property type="evidence" value="ECO:0007669"/>
    <property type="project" value="TreeGrafter"/>
</dbReference>
<dbReference type="InterPro" id="IPR019734">
    <property type="entry name" value="TPR_rpt"/>
</dbReference>